<protein>
    <recommendedName>
        <fullName evidence="3">exo-alpha-sialidase</fullName>
        <ecNumber evidence="3">3.2.1.18</ecNumber>
    </recommendedName>
</protein>
<proteinExistence type="inferred from homology"/>
<reference evidence="7" key="1">
    <citation type="journal article" date="2019" name="Int. J. Syst. Evol. Microbiol.">
        <title>The Global Catalogue of Microorganisms (GCM) 10K type strain sequencing project: providing services to taxonomists for standard genome sequencing and annotation.</title>
        <authorList>
            <consortium name="The Broad Institute Genomics Platform"/>
            <consortium name="The Broad Institute Genome Sequencing Center for Infectious Disease"/>
            <person name="Wu L."/>
            <person name="Ma J."/>
        </authorList>
    </citation>
    <scope>NUCLEOTIDE SEQUENCE [LARGE SCALE GENOMIC DNA]</scope>
    <source>
        <strain evidence="7">CCUG 61696</strain>
    </source>
</reference>
<dbReference type="SUPFAM" id="SSF50939">
    <property type="entry name" value="Sialidases"/>
    <property type="match status" value="1"/>
</dbReference>
<dbReference type="InterPro" id="IPR006311">
    <property type="entry name" value="TAT_signal"/>
</dbReference>
<keyword evidence="7" id="KW-1185">Reference proteome</keyword>
<dbReference type="InterPro" id="IPR026856">
    <property type="entry name" value="Sialidase_fam"/>
</dbReference>
<dbReference type="Gene3D" id="2.120.10.10">
    <property type="match status" value="1"/>
</dbReference>
<dbReference type="InterPro" id="IPR036278">
    <property type="entry name" value="Sialidase_sf"/>
</dbReference>
<evidence type="ECO:0000313" key="7">
    <source>
        <dbReference type="Proteomes" id="UP001597171"/>
    </source>
</evidence>
<feature type="signal peptide" evidence="4">
    <location>
        <begin position="1"/>
        <end position="33"/>
    </location>
</feature>
<evidence type="ECO:0000256" key="2">
    <source>
        <dbReference type="ARBA" id="ARBA00009348"/>
    </source>
</evidence>
<dbReference type="PROSITE" id="PS51318">
    <property type="entry name" value="TAT"/>
    <property type="match status" value="1"/>
</dbReference>
<dbReference type="Proteomes" id="UP001597171">
    <property type="component" value="Unassembled WGS sequence"/>
</dbReference>
<dbReference type="Pfam" id="PF13088">
    <property type="entry name" value="BNR_2"/>
    <property type="match status" value="1"/>
</dbReference>
<evidence type="ECO:0000259" key="5">
    <source>
        <dbReference type="Pfam" id="PF13088"/>
    </source>
</evidence>
<name>A0ABW3Z870_9HYPH</name>
<dbReference type="EMBL" id="JBHTMX010000085">
    <property type="protein sequence ID" value="MFD1332419.1"/>
    <property type="molecule type" value="Genomic_DNA"/>
</dbReference>
<keyword evidence="6" id="KW-0378">Hydrolase</keyword>
<dbReference type="GO" id="GO:0004308">
    <property type="term" value="F:exo-alpha-sialidase activity"/>
    <property type="evidence" value="ECO:0007669"/>
    <property type="project" value="UniProtKB-EC"/>
</dbReference>
<organism evidence="6 7">
    <name type="scientific">Methylopila musalis</name>
    <dbReference type="NCBI Taxonomy" id="1134781"/>
    <lineage>
        <taxon>Bacteria</taxon>
        <taxon>Pseudomonadati</taxon>
        <taxon>Pseudomonadota</taxon>
        <taxon>Alphaproteobacteria</taxon>
        <taxon>Hyphomicrobiales</taxon>
        <taxon>Methylopilaceae</taxon>
        <taxon>Methylopila</taxon>
    </lineage>
</organism>
<evidence type="ECO:0000256" key="4">
    <source>
        <dbReference type="SAM" id="SignalP"/>
    </source>
</evidence>
<dbReference type="PANTHER" id="PTHR10628">
    <property type="entry name" value="SIALIDASE"/>
    <property type="match status" value="1"/>
</dbReference>
<comment type="catalytic activity">
    <reaction evidence="1">
        <text>Hydrolysis of alpha-(2-&gt;3)-, alpha-(2-&gt;6)-, alpha-(2-&gt;8)- glycosidic linkages of terminal sialic acid residues in oligosaccharides, glycoproteins, glycolipids, colominic acid and synthetic substrates.</text>
        <dbReference type="EC" id="3.2.1.18"/>
    </reaction>
</comment>
<dbReference type="EC" id="3.2.1.18" evidence="3"/>
<gene>
    <name evidence="6" type="ORF">ACFQ4O_10455</name>
</gene>
<evidence type="ECO:0000256" key="1">
    <source>
        <dbReference type="ARBA" id="ARBA00000427"/>
    </source>
</evidence>
<keyword evidence="6" id="KW-0326">Glycosidase</keyword>
<accession>A0ABW3Z870</accession>
<feature type="domain" description="Sialidase" evidence="5">
    <location>
        <begin position="101"/>
        <end position="382"/>
    </location>
</feature>
<comment type="similarity">
    <text evidence="2">Belongs to the glycosyl hydrolase 33 family.</text>
</comment>
<evidence type="ECO:0000256" key="3">
    <source>
        <dbReference type="ARBA" id="ARBA00012733"/>
    </source>
</evidence>
<comment type="caution">
    <text evidence="6">The sequence shown here is derived from an EMBL/GenBank/DDBJ whole genome shotgun (WGS) entry which is preliminary data.</text>
</comment>
<dbReference type="RefSeq" id="WP_378775635.1">
    <property type="nucleotide sequence ID" value="NZ_JBHTMX010000085.1"/>
</dbReference>
<sequence>MSLIASLTRRRVRTLVAVAALAVAASLPGAARAANDDGVLFRSTDEACFRLPSVVAYEDGTVVAVAERRAGYEDRVAAQRSTARKRVARCADTGVIDLVGRVSRDRGRTWSEPKLVVDHRQFLPPDFKLAMVGSPILAKLPGQLLMIFAVNRTAGEQNGGRCARFAARDRDHCGAQAEHGLWIVRSADQGVTWSQPQPMTFSGDVARILSPVPGMAVVLDSGRIVAPAYPHLLLSDDGGRTWRKGATTRGGDRAVAGNEVALAPLGGNDLFATLRPTIASIRARGDEDGAADPYRLVAISRDGGESYASIRPDEALSSAPAQAGAAADAGRLFVTYPHSDRPTKGRGHVSDRKRLTLAVSSDKGASWSACLLDPGGAGYSALSAIDAKAIALVYEGGAADNDDYRAAVRFRVIPTDRPEQACVRP</sequence>
<evidence type="ECO:0000313" key="6">
    <source>
        <dbReference type="EMBL" id="MFD1332419.1"/>
    </source>
</evidence>
<dbReference type="PANTHER" id="PTHR10628:SF30">
    <property type="entry name" value="EXO-ALPHA-SIALIDASE"/>
    <property type="match status" value="1"/>
</dbReference>
<dbReference type="CDD" id="cd15482">
    <property type="entry name" value="Sialidase_non-viral"/>
    <property type="match status" value="1"/>
</dbReference>
<feature type="chain" id="PRO_5047030246" description="exo-alpha-sialidase" evidence="4">
    <location>
        <begin position="34"/>
        <end position="425"/>
    </location>
</feature>
<keyword evidence="4" id="KW-0732">Signal</keyword>
<dbReference type="InterPro" id="IPR011040">
    <property type="entry name" value="Sialidase"/>
</dbReference>